<dbReference type="Proteomes" id="UP000034764">
    <property type="component" value="Unassembled WGS sequence"/>
</dbReference>
<comment type="caution">
    <text evidence="1">The sequence shown here is derived from an EMBL/GenBank/DDBJ whole genome shotgun (WGS) entry which is preliminary data.</text>
</comment>
<dbReference type="EMBL" id="LBXD01000027">
    <property type="protein sequence ID" value="KKR23207.1"/>
    <property type="molecule type" value="Genomic_DNA"/>
</dbReference>
<dbReference type="AlphaFoldDB" id="A0A0G0SC04"/>
<evidence type="ECO:0000313" key="2">
    <source>
        <dbReference type="Proteomes" id="UP000034764"/>
    </source>
</evidence>
<accession>A0A0G0SC04</accession>
<name>A0A0G0SC04_9BACT</name>
<protein>
    <submittedName>
        <fullName evidence="1">Uncharacterized protein</fullName>
    </submittedName>
</protein>
<evidence type="ECO:0000313" key="1">
    <source>
        <dbReference type="EMBL" id="KKR23207.1"/>
    </source>
</evidence>
<organism evidence="1 2">
    <name type="scientific">Candidatus Yanofskybacteria bacterium GW2011_GWD2_39_48</name>
    <dbReference type="NCBI Taxonomy" id="1619031"/>
    <lineage>
        <taxon>Bacteria</taxon>
        <taxon>Candidatus Yanofskyibacteriota</taxon>
    </lineage>
</organism>
<reference evidence="1 2" key="1">
    <citation type="journal article" date="2015" name="Nature">
        <title>rRNA introns, odd ribosomes, and small enigmatic genomes across a large radiation of phyla.</title>
        <authorList>
            <person name="Brown C.T."/>
            <person name="Hug L.A."/>
            <person name="Thomas B.C."/>
            <person name="Sharon I."/>
            <person name="Castelle C.J."/>
            <person name="Singh A."/>
            <person name="Wilkins M.J."/>
            <person name="Williams K.H."/>
            <person name="Banfield J.F."/>
        </authorList>
    </citation>
    <scope>NUCLEOTIDE SEQUENCE [LARGE SCALE GENOMIC DNA]</scope>
</reference>
<gene>
    <name evidence="1" type="ORF">UT53_C0027G0011</name>
</gene>
<sequence length="230" mass="25604">MQDGSPIAQVEFKGQSIAVTHTAFIVPLIKDGVLFEGKNIEDKIGVLMVYNYPDEKPVSAGINVETTGKSAGWGLPGGGFSSDRDTTVTDTVVTELHKETGLSVPHLEERLVKGKLILMNRAGIMRWNKFHEVGKVPDHDFNPRSGWTRVDNYLHIFMGGVRFSDSNLATLMHDTNRSRQVFDHNLQVDGIAYIVDFDSSTYSEEEITSLNIEERNEIGKIGIENHLGFL</sequence>
<proteinExistence type="predicted"/>